<keyword evidence="4" id="KW-0201">Cytochrome c-type biogenesis</keyword>
<name>A0ABX0P9E8_9BURK</name>
<organism evidence="9 10">
    <name type="scientific">Telluria antibiotica</name>
    <dbReference type="NCBI Taxonomy" id="2717319"/>
    <lineage>
        <taxon>Bacteria</taxon>
        <taxon>Pseudomonadati</taxon>
        <taxon>Pseudomonadota</taxon>
        <taxon>Betaproteobacteria</taxon>
        <taxon>Burkholderiales</taxon>
        <taxon>Oxalobacteraceae</taxon>
        <taxon>Telluria group</taxon>
        <taxon>Telluria</taxon>
    </lineage>
</organism>
<proteinExistence type="inferred from homology"/>
<keyword evidence="6 7" id="KW-0472">Membrane</keyword>
<feature type="domain" description="Cytochrome C biogenesis protein transmembrane" evidence="8">
    <location>
        <begin position="10"/>
        <end position="213"/>
    </location>
</feature>
<dbReference type="EMBL" id="JAAQOM010000005">
    <property type="protein sequence ID" value="NIA53930.1"/>
    <property type="molecule type" value="Genomic_DNA"/>
</dbReference>
<evidence type="ECO:0000256" key="6">
    <source>
        <dbReference type="ARBA" id="ARBA00023136"/>
    </source>
</evidence>
<dbReference type="PANTHER" id="PTHR31272">
    <property type="entry name" value="CYTOCHROME C-TYPE BIOGENESIS PROTEIN HI_1454-RELATED"/>
    <property type="match status" value="1"/>
</dbReference>
<evidence type="ECO:0000256" key="2">
    <source>
        <dbReference type="ARBA" id="ARBA00006143"/>
    </source>
</evidence>
<evidence type="ECO:0000313" key="9">
    <source>
        <dbReference type="EMBL" id="NIA53930.1"/>
    </source>
</evidence>
<dbReference type="PANTHER" id="PTHR31272:SF9">
    <property type="entry name" value="BLL1027 PROTEIN"/>
    <property type="match status" value="1"/>
</dbReference>
<feature type="transmembrane region" description="Helical" evidence="7">
    <location>
        <begin position="12"/>
        <end position="32"/>
    </location>
</feature>
<feature type="transmembrane region" description="Helical" evidence="7">
    <location>
        <begin position="124"/>
        <end position="151"/>
    </location>
</feature>
<feature type="transmembrane region" description="Helical" evidence="7">
    <location>
        <begin position="197"/>
        <end position="217"/>
    </location>
</feature>
<keyword evidence="3 7" id="KW-0812">Transmembrane</keyword>
<evidence type="ECO:0000256" key="1">
    <source>
        <dbReference type="ARBA" id="ARBA00004141"/>
    </source>
</evidence>
<protein>
    <submittedName>
        <fullName evidence="9">Cytochrome c biogenesis protein CcdA</fullName>
    </submittedName>
</protein>
<reference evidence="9 10" key="1">
    <citation type="submission" date="2020-03" db="EMBL/GenBank/DDBJ databases">
        <title>Genome sequence of strain Massilia sp. TW-1.</title>
        <authorList>
            <person name="Chaudhary D.K."/>
        </authorList>
    </citation>
    <scope>NUCLEOTIDE SEQUENCE [LARGE SCALE GENOMIC DNA]</scope>
    <source>
        <strain evidence="9 10">TW-1</strain>
    </source>
</reference>
<evidence type="ECO:0000256" key="7">
    <source>
        <dbReference type="SAM" id="Phobius"/>
    </source>
</evidence>
<dbReference type="Proteomes" id="UP000716322">
    <property type="component" value="Unassembled WGS sequence"/>
</dbReference>
<dbReference type="Pfam" id="PF02683">
    <property type="entry name" value="DsbD_TM"/>
    <property type="match status" value="1"/>
</dbReference>
<gene>
    <name evidence="9" type="ORF">HAV22_09765</name>
</gene>
<keyword evidence="5 7" id="KW-1133">Transmembrane helix</keyword>
<evidence type="ECO:0000256" key="3">
    <source>
        <dbReference type="ARBA" id="ARBA00022692"/>
    </source>
</evidence>
<sequence>MTNPVESPLALLAGLATVASPCVLPVLPFLLGVRVEQVNRRRPLLIVAGFVLSFSAFALALGAVSSAAQLAQETLRDVAIVLLGVSGLLRIWPRPWDLLVERVRLVWTRLRGTGADAVPRQSGAFVLGLSLGAVWTPCAGPVLASILALVVQAHDPARAVTLIGLYALGAALPMLVLIHGGQAIVQRVRGVARHAVALQRAFGVLVLASAAAIWFQVDTQIAAHVPSIFPTL</sequence>
<feature type="transmembrane region" description="Helical" evidence="7">
    <location>
        <begin position="44"/>
        <end position="68"/>
    </location>
</feature>
<dbReference type="RefSeq" id="WP_166858909.1">
    <property type="nucleotide sequence ID" value="NZ_JAAQOM010000005.1"/>
</dbReference>
<evidence type="ECO:0000313" key="10">
    <source>
        <dbReference type="Proteomes" id="UP000716322"/>
    </source>
</evidence>
<feature type="transmembrane region" description="Helical" evidence="7">
    <location>
        <begin position="163"/>
        <end position="185"/>
    </location>
</feature>
<evidence type="ECO:0000256" key="5">
    <source>
        <dbReference type="ARBA" id="ARBA00022989"/>
    </source>
</evidence>
<comment type="subcellular location">
    <subcellularLocation>
        <location evidence="1">Membrane</location>
        <topology evidence="1">Multi-pass membrane protein</topology>
    </subcellularLocation>
</comment>
<comment type="caution">
    <text evidence="9">The sequence shown here is derived from an EMBL/GenBank/DDBJ whole genome shotgun (WGS) entry which is preliminary data.</text>
</comment>
<comment type="similarity">
    <text evidence="2">Belongs to the DsbD family.</text>
</comment>
<evidence type="ECO:0000256" key="4">
    <source>
        <dbReference type="ARBA" id="ARBA00022748"/>
    </source>
</evidence>
<dbReference type="InterPro" id="IPR051790">
    <property type="entry name" value="Cytochrome_c-biogenesis_DsbD"/>
</dbReference>
<evidence type="ECO:0000259" key="8">
    <source>
        <dbReference type="Pfam" id="PF02683"/>
    </source>
</evidence>
<dbReference type="InterPro" id="IPR003834">
    <property type="entry name" value="Cyt_c_assmbl_TM_dom"/>
</dbReference>
<accession>A0ABX0P9E8</accession>
<keyword evidence="10" id="KW-1185">Reference proteome</keyword>